<evidence type="ECO:0000256" key="3">
    <source>
        <dbReference type="ARBA" id="ARBA00022475"/>
    </source>
</evidence>
<evidence type="ECO:0000259" key="9">
    <source>
        <dbReference type="PROSITE" id="PS51465"/>
    </source>
</evidence>
<name>A0A6P8IZX3_ACTTE</name>
<feature type="transmembrane region" description="Helical" evidence="8">
    <location>
        <begin position="154"/>
        <end position="173"/>
    </location>
</feature>
<evidence type="ECO:0000256" key="2">
    <source>
        <dbReference type="ARBA" id="ARBA00009657"/>
    </source>
</evidence>
<dbReference type="GeneID" id="116306805"/>
<proteinExistence type="inferred from homology"/>
<keyword evidence="8" id="KW-0406">Ion transport</keyword>
<comment type="similarity">
    <text evidence="2 8">Belongs to the organo anion transporter (TC 2.A.60) family.</text>
</comment>
<evidence type="ECO:0000256" key="6">
    <source>
        <dbReference type="ARBA" id="ARBA00023136"/>
    </source>
</evidence>
<comment type="subcellular location">
    <subcellularLocation>
        <location evidence="1 8">Cell membrane</location>
        <topology evidence="1 8">Multi-pass membrane protein</topology>
    </subcellularLocation>
</comment>
<dbReference type="GO" id="GO:0006811">
    <property type="term" value="P:monoatomic ion transport"/>
    <property type="evidence" value="ECO:0007669"/>
    <property type="project" value="UniProtKB-KW"/>
</dbReference>
<feature type="transmembrane region" description="Helical" evidence="8">
    <location>
        <begin position="543"/>
        <end position="562"/>
    </location>
</feature>
<dbReference type="AlphaFoldDB" id="A0A6P8IZX3"/>
<dbReference type="Pfam" id="PF07648">
    <property type="entry name" value="Kazal_2"/>
    <property type="match status" value="1"/>
</dbReference>
<evidence type="ECO:0000256" key="7">
    <source>
        <dbReference type="ARBA" id="ARBA00023157"/>
    </source>
</evidence>
<feature type="transmembrane region" description="Helical" evidence="8">
    <location>
        <begin position="69"/>
        <end position="87"/>
    </location>
</feature>
<feature type="transmembrane region" description="Helical" evidence="8">
    <location>
        <begin position="589"/>
        <end position="610"/>
    </location>
</feature>
<feature type="transmembrane region" description="Helical" evidence="8">
    <location>
        <begin position="382"/>
        <end position="401"/>
    </location>
</feature>
<feature type="transmembrane region" description="Helical" evidence="8">
    <location>
        <begin position="501"/>
        <end position="522"/>
    </location>
</feature>
<evidence type="ECO:0000256" key="5">
    <source>
        <dbReference type="ARBA" id="ARBA00022989"/>
    </source>
</evidence>
<feature type="transmembrane region" description="Helical" evidence="8">
    <location>
        <begin position="26"/>
        <end position="49"/>
    </location>
</feature>
<dbReference type="InterPro" id="IPR002350">
    <property type="entry name" value="Kazal_dom"/>
</dbReference>
<evidence type="ECO:0000256" key="8">
    <source>
        <dbReference type="RuleBase" id="RU362056"/>
    </source>
</evidence>
<gene>
    <name evidence="11" type="primary">LOC116306805</name>
</gene>
<evidence type="ECO:0000256" key="1">
    <source>
        <dbReference type="ARBA" id="ARBA00004651"/>
    </source>
</evidence>
<keyword evidence="6 8" id="KW-0472">Membrane</keyword>
<dbReference type="Proteomes" id="UP000515163">
    <property type="component" value="Unplaced"/>
</dbReference>
<keyword evidence="8" id="KW-0813">Transport</keyword>
<feature type="transmembrane region" description="Helical" evidence="8">
    <location>
        <begin position="311"/>
        <end position="333"/>
    </location>
</feature>
<feature type="transmembrane region" description="Helical" evidence="8">
    <location>
        <begin position="242"/>
        <end position="266"/>
    </location>
</feature>
<dbReference type="RefSeq" id="XP_031572759.1">
    <property type="nucleotide sequence ID" value="XM_031716899.1"/>
</dbReference>
<feature type="transmembrane region" description="Helical" evidence="8">
    <location>
        <begin position="94"/>
        <end position="115"/>
    </location>
</feature>
<organism evidence="10 11">
    <name type="scientific">Actinia tenebrosa</name>
    <name type="common">Australian red waratah sea anemone</name>
    <dbReference type="NCBI Taxonomy" id="6105"/>
    <lineage>
        <taxon>Eukaryota</taxon>
        <taxon>Metazoa</taxon>
        <taxon>Cnidaria</taxon>
        <taxon>Anthozoa</taxon>
        <taxon>Hexacorallia</taxon>
        <taxon>Actiniaria</taxon>
        <taxon>Actiniidae</taxon>
        <taxon>Actinia</taxon>
    </lineage>
</organism>
<dbReference type="CDD" id="cd17336">
    <property type="entry name" value="MFS_SLCO_OATP"/>
    <property type="match status" value="1"/>
</dbReference>
<feature type="transmembrane region" description="Helical" evidence="8">
    <location>
        <begin position="345"/>
        <end position="370"/>
    </location>
</feature>
<dbReference type="GO" id="GO:0055085">
    <property type="term" value="P:transmembrane transport"/>
    <property type="evidence" value="ECO:0007669"/>
    <property type="project" value="InterPro"/>
</dbReference>
<protein>
    <recommendedName>
        <fullName evidence="8">Solute carrier organic anion transporter family member</fullName>
    </recommendedName>
</protein>
<feature type="domain" description="Kazal-like" evidence="9">
    <location>
        <begin position="425"/>
        <end position="477"/>
    </location>
</feature>
<keyword evidence="3" id="KW-1003">Cell membrane</keyword>
<dbReference type="InterPro" id="IPR004156">
    <property type="entry name" value="OATP"/>
</dbReference>
<dbReference type="Pfam" id="PF03137">
    <property type="entry name" value="OATP"/>
    <property type="match status" value="1"/>
</dbReference>
<accession>A0A6P8IZX3</accession>
<dbReference type="OrthoDB" id="5062115at2759"/>
<dbReference type="InterPro" id="IPR036058">
    <property type="entry name" value="Kazal_dom_sf"/>
</dbReference>
<dbReference type="PROSITE" id="PS51465">
    <property type="entry name" value="KAZAL_2"/>
    <property type="match status" value="1"/>
</dbReference>
<reference evidence="11" key="1">
    <citation type="submission" date="2025-08" db="UniProtKB">
        <authorList>
            <consortium name="RefSeq"/>
        </authorList>
    </citation>
    <scope>IDENTIFICATION</scope>
    <source>
        <tissue evidence="11">Tentacle</tissue>
    </source>
</reference>
<dbReference type="SUPFAM" id="SSF103473">
    <property type="entry name" value="MFS general substrate transporter"/>
    <property type="match status" value="1"/>
</dbReference>
<dbReference type="GO" id="GO:0005886">
    <property type="term" value="C:plasma membrane"/>
    <property type="evidence" value="ECO:0007669"/>
    <property type="project" value="UniProtKB-SubCell"/>
</dbReference>
<dbReference type="KEGG" id="aten:116306805"/>
<dbReference type="PANTHER" id="PTHR11388">
    <property type="entry name" value="ORGANIC ANION TRANSPORTER"/>
    <property type="match status" value="1"/>
</dbReference>
<keyword evidence="4 8" id="KW-0812">Transmembrane</keyword>
<sequence length="644" mass="71008">METSQVKYGWGSFRPKLLQRLNSPKWFLFFVTSASLLSGIVQIGIRVIILPSIERRYHLSSKEIGALSAVGNIAGLVATILTSYIGGYGNKAKWIGCGLFVKGLGCLLASLPHFLTGPYRPQNLALVFQEQELCSTNRTLPSDGFCPSQEDGAGWYYVMIFMFGEVLIMSGGAPTVPLGHSYMDENVHPKQFPIYLGIFLTLTALGVGIGQMIGGFLLSTYVDIDLPVGLEDMKPDDPRWVGAWWLGYFVGGWITLLISLAISGFTSSIPGTRELREDMILKGEIPKRDEIQGTASEFLPSTKRLLRNPTFMFNSLAVLIGMFFLSGAAPFLFKYVQLKFGISPMTVTSGIGVPSVVLTLGGIIVGSFLVRHLHLTEMCQRSAKMCFILSSIALLSLPAFYIPGCRTLDFAGVNVPYHNSSTVGFSLQSYCNQNCSCARLNYNPVCGIDDITYYSPCQAGCTDRTGSKGYTNCSCIQVPNSTPKSVVQATEGFCDRKCQNFVVFMITICIGLLSFGLAITPVRTVLIRCVPENQRAYAMGFQVTILKVFAFLPAPVVFGSYFDSKCILWEDSCGSKGSCLYYDKAALDLWLQVFSTVSLVLGAVFFYFSWRFYKPPPTEKNHDGENTEEIFLSTREEIFIDNTE</sequence>
<dbReference type="SUPFAM" id="SSF100895">
    <property type="entry name" value="Kazal-type serine protease inhibitors"/>
    <property type="match status" value="1"/>
</dbReference>
<dbReference type="PANTHER" id="PTHR11388:SF100">
    <property type="entry name" value="SOLUTE CARRIER ORGANIC ANION TRANSPORTER FAMILY MEMBER 4A1"/>
    <property type="match status" value="1"/>
</dbReference>
<evidence type="ECO:0000313" key="11">
    <source>
        <dbReference type="RefSeq" id="XP_031572759.1"/>
    </source>
</evidence>
<dbReference type="InterPro" id="IPR036259">
    <property type="entry name" value="MFS_trans_sf"/>
</dbReference>
<keyword evidence="10" id="KW-1185">Reference proteome</keyword>
<dbReference type="Gene3D" id="1.20.1250.20">
    <property type="entry name" value="MFS general substrate transporter like domains"/>
    <property type="match status" value="2"/>
</dbReference>
<evidence type="ECO:0000256" key="4">
    <source>
        <dbReference type="ARBA" id="ARBA00022692"/>
    </source>
</evidence>
<evidence type="ECO:0000313" key="10">
    <source>
        <dbReference type="Proteomes" id="UP000515163"/>
    </source>
</evidence>
<feature type="transmembrane region" description="Helical" evidence="8">
    <location>
        <begin position="194"/>
        <end position="222"/>
    </location>
</feature>
<keyword evidence="7" id="KW-1015">Disulfide bond</keyword>
<dbReference type="NCBIfam" id="TIGR00805">
    <property type="entry name" value="oat"/>
    <property type="match status" value="1"/>
</dbReference>
<dbReference type="FunCoup" id="A0A6P8IZX3">
    <property type="interactions" value="566"/>
</dbReference>
<dbReference type="InParanoid" id="A0A6P8IZX3"/>
<keyword evidence="5 8" id="KW-1133">Transmembrane helix</keyword>